<dbReference type="AlphaFoldDB" id="A0AAN7B1D7"/>
<gene>
    <name evidence="2" type="ORF">QBC37DRAFT_460155</name>
</gene>
<reference evidence="2" key="1">
    <citation type="journal article" date="2023" name="Mol. Phylogenet. Evol.">
        <title>Genome-scale phylogeny and comparative genomics of the fungal order Sordariales.</title>
        <authorList>
            <person name="Hensen N."/>
            <person name="Bonometti L."/>
            <person name="Westerberg I."/>
            <person name="Brannstrom I.O."/>
            <person name="Guillou S."/>
            <person name="Cros-Aarteil S."/>
            <person name="Calhoun S."/>
            <person name="Haridas S."/>
            <person name="Kuo A."/>
            <person name="Mondo S."/>
            <person name="Pangilinan J."/>
            <person name="Riley R."/>
            <person name="LaButti K."/>
            <person name="Andreopoulos B."/>
            <person name="Lipzen A."/>
            <person name="Chen C."/>
            <person name="Yan M."/>
            <person name="Daum C."/>
            <person name="Ng V."/>
            <person name="Clum A."/>
            <person name="Steindorff A."/>
            <person name="Ohm R.A."/>
            <person name="Martin F."/>
            <person name="Silar P."/>
            <person name="Natvig D.O."/>
            <person name="Lalanne C."/>
            <person name="Gautier V."/>
            <person name="Ament-Velasquez S.L."/>
            <person name="Kruys A."/>
            <person name="Hutchinson M.I."/>
            <person name="Powell A.J."/>
            <person name="Barry K."/>
            <person name="Miller A.N."/>
            <person name="Grigoriev I.V."/>
            <person name="Debuchy R."/>
            <person name="Gladieux P."/>
            <person name="Hiltunen Thoren M."/>
            <person name="Johannesson H."/>
        </authorList>
    </citation>
    <scope>NUCLEOTIDE SEQUENCE</scope>
    <source>
        <strain evidence="2">PSN293</strain>
    </source>
</reference>
<sequence length="410" mass="47201">MSSIDSLVISDEVVSSNTGSTEYLSSQKVFEPFKYLPLDPEKREIRLLKLDTLTVEDEPIQGTLETFSLTAQDCPPFRALSYEWGDYEDAVHLVVNDCTMEIRPKLMAFIECYCHAVNSRSRGADQEVQMNEYIWIDQICIDQHQIKERNHQVKLMSEIFSNVKEVIAWLGSGHEHLLDYLSSDDEFHEWCTSPALHLGYLPDRLVEFLSLSFWTRLWIQQELVLAKRVVLMSGTIWIHADKMPPELGFNSWVKAEPALHSAITKSLVRGKAKSSLPFYYAITVFPTKICADPRDKVYGIQAMLPLNDRVDAIDYELPVDKVYKQAVEVYLKTLGSVRDTAFQVEDIYRPVIDLGISMGLEAEEAMGIYTRLADDRIWKMNWGVLRTSKWAVRRMYPGKKAQNSRQRTIQ</sequence>
<protein>
    <submittedName>
        <fullName evidence="2">Heterokaryon incompatibility protein-domain-containing protein</fullName>
    </submittedName>
</protein>
<accession>A0AAN7B1D7</accession>
<dbReference type="PANTHER" id="PTHR24148">
    <property type="entry name" value="ANKYRIN REPEAT DOMAIN-CONTAINING PROTEIN 39 HOMOLOG-RELATED"/>
    <property type="match status" value="1"/>
</dbReference>
<comment type="caution">
    <text evidence="2">The sequence shown here is derived from an EMBL/GenBank/DDBJ whole genome shotgun (WGS) entry which is preliminary data.</text>
</comment>
<dbReference type="Proteomes" id="UP001301769">
    <property type="component" value="Unassembled WGS sequence"/>
</dbReference>
<name>A0AAN7B1D7_9PEZI</name>
<dbReference type="InterPro" id="IPR010730">
    <property type="entry name" value="HET"/>
</dbReference>
<keyword evidence="3" id="KW-1185">Reference proteome</keyword>
<dbReference type="InterPro" id="IPR052895">
    <property type="entry name" value="HetReg/Transcr_Mod"/>
</dbReference>
<evidence type="ECO:0000313" key="2">
    <source>
        <dbReference type="EMBL" id="KAK4206302.1"/>
    </source>
</evidence>
<organism evidence="2 3">
    <name type="scientific">Rhypophila decipiens</name>
    <dbReference type="NCBI Taxonomy" id="261697"/>
    <lineage>
        <taxon>Eukaryota</taxon>
        <taxon>Fungi</taxon>
        <taxon>Dikarya</taxon>
        <taxon>Ascomycota</taxon>
        <taxon>Pezizomycotina</taxon>
        <taxon>Sordariomycetes</taxon>
        <taxon>Sordariomycetidae</taxon>
        <taxon>Sordariales</taxon>
        <taxon>Naviculisporaceae</taxon>
        <taxon>Rhypophila</taxon>
    </lineage>
</organism>
<dbReference type="EMBL" id="MU858445">
    <property type="protein sequence ID" value="KAK4206302.1"/>
    <property type="molecule type" value="Genomic_DNA"/>
</dbReference>
<reference evidence="2" key="2">
    <citation type="submission" date="2023-05" db="EMBL/GenBank/DDBJ databases">
        <authorList>
            <consortium name="Lawrence Berkeley National Laboratory"/>
            <person name="Steindorff A."/>
            <person name="Hensen N."/>
            <person name="Bonometti L."/>
            <person name="Westerberg I."/>
            <person name="Brannstrom I.O."/>
            <person name="Guillou S."/>
            <person name="Cros-Aarteil S."/>
            <person name="Calhoun S."/>
            <person name="Haridas S."/>
            <person name="Kuo A."/>
            <person name="Mondo S."/>
            <person name="Pangilinan J."/>
            <person name="Riley R."/>
            <person name="Labutti K."/>
            <person name="Andreopoulos B."/>
            <person name="Lipzen A."/>
            <person name="Chen C."/>
            <person name="Yanf M."/>
            <person name="Daum C."/>
            <person name="Ng V."/>
            <person name="Clum A."/>
            <person name="Ohm R."/>
            <person name="Martin F."/>
            <person name="Silar P."/>
            <person name="Natvig D."/>
            <person name="Lalanne C."/>
            <person name="Gautier V."/>
            <person name="Ament-Velasquez S.L."/>
            <person name="Kruys A."/>
            <person name="Hutchinson M.I."/>
            <person name="Powell A.J."/>
            <person name="Barry K."/>
            <person name="Miller A.N."/>
            <person name="Grigoriev I.V."/>
            <person name="Debuchy R."/>
            <person name="Gladieux P."/>
            <person name="Thoren M.H."/>
            <person name="Johannesson H."/>
        </authorList>
    </citation>
    <scope>NUCLEOTIDE SEQUENCE</scope>
    <source>
        <strain evidence="2">PSN293</strain>
    </source>
</reference>
<evidence type="ECO:0000313" key="3">
    <source>
        <dbReference type="Proteomes" id="UP001301769"/>
    </source>
</evidence>
<dbReference type="Pfam" id="PF06985">
    <property type="entry name" value="HET"/>
    <property type="match status" value="1"/>
</dbReference>
<dbReference type="PANTHER" id="PTHR24148:SF73">
    <property type="entry name" value="HET DOMAIN PROTEIN (AFU_ORTHOLOGUE AFUA_8G01020)"/>
    <property type="match status" value="1"/>
</dbReference>
<proteinExistence type="predicted"/>
<evidence type="ECO:0000259" key="1">
    <source>
        <dbReference type="Pfam" id="PF06985"/>
    </source>
</evidence>
<feature type="domain" description="Heterokaryon incompatibility" evidence="1">
    <location>
        <begin position="77"/>
        <end position="222"/>
    </location>
</feature>